<evidence type="ECO:0000256" key="1">
    <source>
        <dbReference type="SAM" id="MobiDB-lite"/>
    </source>
</evidence>
<reference evidence="2 3" key="1">
    <citation type="submission" date="2018-04" db="EMBL/GenBank/DDBJ databases">
        <title>Bacteria isolated from cave deposits of Manipur.</title>
        <authorList>
            <person name="Sahoo D."/>
            <person name="Sarangthem I."/>
            <person name="Nandeibam J."/>
        </authorList>
    </citation>
    <scope>NUCLEOTIDE SEQUENCE [LARGE SCALE GENOMIC DNA]</scope>
    <source>
        <strain evidence="3">mrc11</strain>
    </source>
</reference>
<comment type="caution">
    <text evidence="2">The sequence shown here is derived from an EMBL/GenBank/DDBJ whole genome shotgun (WGS) entry which is preliminary data.</text>
</comment>
<gene>
    <name evidence="2" type="ORF">DBZ45_04490</name>
</gene>
<proteinExistence type="predicted"/>
<accession>A0A328HJF2</accession>
<dbReference type="AlphaFoldDB" id="A0A328HJF2"/>
<sequence length="237" mass="25786">MIMSDGAPDSGSEPRAVPPRKPPAPPRIGTPKESPTAANGLPAPPTMAVASREESPALDNYGEFIARLDAAAGKLSPRRDALATALGAAELLLVQNQTGLELWGQRLSLISQLLARHSGPHEARRYSTLRELRDVAAKMERMFTSRVQRVQGVCRAIRARRDRINTSLFELEKSRVKLTSSRMLALERDNLRKVADDLAVAPDGTSLGFPDPGLRESLREAREAIILAEALLEVKGN</sequence>
<organism evidence="2 3">
    <name type="scientific">Arthrobacter globiformis</name>
    <dbReference type="NCBI Taxonomy" id="1665"/>
    <lineage>
        <taxon>Bacteria</taxon>
        <taxon>Bacillati</taxon>
        <taxon>Actinomycetota</taxon>
        <taxon>Actinomycetes</taxon>
        <taxon>Micrococcales</taxon>
        <taxon>Micrococcaceae</taxon>
        <taxon>Arthrobacter</taxon>
    </lineage>
</organism>
<evidence type="ECO:0000313" key="2">
    <source>
        <dbReference type="EMBL" id="RAM38281.1"/>
    </source>
</evidence>
<dbReference type="Proteomes" id="UP000249166">
    <property type="component" value="Unassembled WGS sequence"/>
</dbReference>
<dbReference type="EMBL" id="QLNP01000062">
    <property type="protein sequence ID" value="RAM38281.1"/>
    <property type="molecule type" value="Genomic_DNA"/>
</dbReference>
<feature type="region of interest" description="Disordered" evidence="1">
    <location>
        <begin position="1"/>
        <end position="48"/>
    </location>
</feature>
<protein>
    <submittedName>
        <fullName evidence="2">Uncharacterized protein</fullName>
    </submittedName>
</protein>
<evidence type="ECO:0000313" key="3">
    <source>
        <dbReference type="Proteomes" id="UP000249166"/>
    </source>
</evidence>
<name>A0A328HJF2_ARTGO</name>
<feature type="compositionally biased region" description="Pro residues" evidence="1">
    <location>
        <begin position="16"/>
        <end position="28"/>
    </location>
</feature>